<gene>
    <name evidence="2" type="ORF">J3A84_10860</name>
</gene>
<organism evidence="2 3">
    <name type="scientific">Proteiniclasticum aestuarii</name>
    <dbReference type="NCBI Taxonomy" id="2817862"/>
    <lineage>
        <taxon>Bacteria</taxon>
        <taxon>Bacillati</taxon>
        <taxon>Bacillota</taxon>
        <taxon>Clostridia</taxon>
        <taxon>Eubacteriales</taxon>
        <taxon>Clostridiaceae</taxon>
        <taxon>Proteiniclasticum</taxon>
    </lineage>
</organism>
<accession>A0A939HBS0</accession>
<feature type="transmembrane region" description="Helical" evidence="1">
    <location>
        <begin position="9"/>
        <end position="26"/>
    </location>
</feature>
<feature type="transmembrane region" description="Helical" evidence="1">
    <location>
        <begin position="32"/>
        <end position="50"/>
    </location>
</feature>
<keyword evidence="3" id="KW-1185">Reference proteome</keyword>
<sequence>MKRSDVSRNILLAGGVIALLSALLPWQSKDIIGRILFGVLSVLLFAGAYLQQKDHKKRN</sequence>
<dbReference type="RefSeq" id="WP_207600058.1">
    <property type="nucleotide sequence ID" value="NZ_JAFNJU010000008.1"/>
</dbReference>
<comment type="caution">
    <text evidence="2">The sequence shown here is derived from an EMBL/GenBank/DDBJ whole genome shotgun (WGS) entry which is preliminary data.</text>
</comment>
<reference evidence="2" key="1">
    <citation type="submission" date="2021-03" db="EMBL/GenBank/DDBJ databases">
        <title>Proteiniclasticum marinus sp. nov., isolated from tidal flat sediment.</title>
        <authorList>
            <person name="Namirimu T."/>
            <person name="Yang J.-A."/>
            <person name="Yang S.-H."/>
            <person name="Kim Y.-J."/>
            <person name="Kwon K.K."/>
        </authorList>
    </citation>
    <scope>NUCLEOTIDE SEQUENCE</scope>
    <source>
        <strain evidence="2">SCR006</strain>
    </source>
</reference>
<keyword evidence="1" id="KW-0472">Membrane</keyword>
<keyword evidence="1" id="KW-1133">Transmembrane helix</keyword>
<name>A0A939HBS0_9CLOT</name>
<proteinExistence type="predicted"/>
<dbReference type="AlphaFoldDB" id="A0A939HBS0"/>
<dbReference type="Proteomes" id="UP000664218">
    <property type="component" value="Unassembled WGS sequence"/>
</dbReference>
<dbReference type="EMBL" id="JAFNJU010000008">
    <property type="protein sequence ID" value="MBO1265533.1"/>
    <property type="molecule type" value="Genomic_DNA"/>
</dbReference>
<keyword evidence="1" id="KW-0812">Transmembrane</keyword>
<protein>
    <submittedName>
        <fullName evidence="2">Uncharacterized protein</fullName>
    </submittedName>
</protein>
<evidence type="ECO:0000313" key="2">
    <source>
        <dbReference type="EMBL" id="MBO1265533.1"/>
    </source>
</evidence>
<evidence type="ECO:0000256" key="1">
    <source>
        <dbReference type="SAM" id="Phobius"/>
    </source>
</evidence>
<evidence type="ECO:0000313" key="3">
    <source>
        <dbReference type="Proteomes" id="UP000664218"/>
    </source>
</evidence>